<dbReference type="RefSeq" id="WP_348738016.1">
    <property type="nucleotide sequence ID" value="NZ_CAXJRC010000011.1"/>
</dbReference>
<protein>
    <recommendedName>
        <fullName evidence="2">Endonuclease/exonuclease/phosphatase domain-containing protein</fullName>
    </recommendedName>
</protein>
<name>A0ABP1FCN5_9FLAO</name>
<feature type="signal peptide" evidence="1">
    <location>
        <begin position="1"/>
        <end position="23"/>
    </location>
</feature>
<dbReference type="Gene3D" id="3.60.10.10">
    <property type="entry name" value="Endonuclease/exonuclease/phosphatase"/>
    <property type="match status" value="1"/>
</dbReference>
<dbReference type="InterPro" id="IPR005135">
    <property type="entry name" value="Endo/exonuclease/phosphatase"/>
</dbReference>
<feature type="chain" id="PRO_5046885599" description="Endonuclease/exonuclease/phosphatase domain-containing protein" evidence="1">
    <location>
        <begin position="24"/>
        <end position="276"/>
    </location>
</feature>
<dbReference type="EMBL" id="CAXJRC010000011">
    <property type="protein sequence ID" value="CAL2106254.1"/>
    <property type="molecule type" value="Genomic_DNA"/>
</dbReference>
<dbReference type="SUPFAM" id="SSF56219">
    <property type="entry name" value="DNase I-like"/>
    <property type="match status" value="1"/>
</dbReference>
<keyword evidence="1" id="KW-0732">Signal</keyword>
<sequence length="276" mass="32348">MKTLIFKLSMVLLALTITSCSNEDLSLMEQKEHSKQHKKGKNVLRFVTYNIHGGKGPNNEGDLKSNLEAFKKLLSSEEVLFLQEVQPHQVEAVKNIYDDFPHSFYTKIEADSYWDWGTFSFKKRESGQIILSKIPFQIKHEKLIQKDPGGDHWERKAQEVTLEMSNKRKLQFFHYHNTYNWNLDDFASEKEGMIKYRNYVEERIDETSYNLSNNLIMLGDFNLFKEDITEIINTKAHAFNGRDHINSMIPFLKSGSYNTFSKKLSDHDAVWAEIDY</sequence>
<dbReference type="PROSITE" id="PS51257">
    <property type="entry name" value="PROKAR_LIPOPROTEIN"/>
    <property type="match status" value="1"/>
</dbReference>
<dbReference type="Proteomes" id="UP001497602">
    <property type="component" value="Unassembled WGS sequence"/>
</dbReference>
<evidence type="ECO:0000313" key="4">
    <source>
        <dbReference type="Proteomes" id="UP001497602"/>
    </source>
</evidence>
<accession>A0ABP1FCN5</accession>
<organism evidence="3 4">
    <name type="scientific">Tenacibaculum vairaonense</name>
    <dbReference type="NCBI Taxonomy" id="3137860"/>
    <lineage>
        <taxon>Bacteria</taxon>
        <taxon>Pseudomonadati</taxon>
        <taxon>Bacteroidota</taxon>
        <taxon>Flavobacteriia</taxon>
        <taxon>Flavobacteriales</taxon>
        <taxon>Flavobacteriaceae</taxon>
        <taxon>Tenacibaculum</taxon>
    </lineage>
</organism>
<proteinExistence type="predicted"/>
<feature type="domain" description="Endonuclease/exonuclease/phosphatase" evidence="2">
    <location>
        <begin position="47"/>
        <end position="223"/>
    </location>
</feature>
<reference evidence="3 4" key="1">
    <citation type="submission" date="2024-05" db="EMBL/GenBank/DDBJ databases">
        <authorList>
            <person name="Duchaud E."/>
        </authorList>
    </citation>
    <scope>NUCLEOTIDE SEQUENCE [LARGE SCALE GENOMIC DNA]</scope>
    <source>
        <strain evidence="3">Ena-SAMPLE-TAB-13-05-2024-13:56:06:370-140305</strain>
    </source>
</reference>
<gene>
    <name evidence="3" type="ORF">T190115A13A_10410</name>
</gene>
<dbReference type="Pfam" id="PF03372">
    <property type="entry name" value="Exo_endo_phos"/>
    <property type="match status" value="1"/>
</dbReference>
<evidence type="ECO:0000256" key="1">
    <source>
        <dbReference type="SAM" id="SignalP"/>
    </source>
</evidence>
<keyword evidence="4" id="KW-1185">Reference proteome</keyword>
<evidence type="ECO:0000259" key="2">
    <source>
        <dbReference type="Pfam" id="PF03372"/>
    </source>
</evidence>
<dbReference type="InterPro" id="IPR036691">
    <property type="entry name" value="Endo/exonu/phosph_ase_sf"/>
</dbReference>
<comment type="caution">
    <text evidence="3">The sequence shown here is derived from an EMBL/GenBank/DDBJ whole genome shotgun (WGS) entry which is preliminary data.</text>
</comment>
<evidence type="ECO:0000313" key="3">
    <source>
        <dbReference type="EMBL" id="CAL2106254.1"/>
    </source>
</evidence>